<evidence type="ECO:0000313" key="14">
    <source>
        <dbReference type="Proteomes" id="UP000009881"/>
    </source>
</evidence>
<accession>K9GLM2</accession>
<evidence type="ECO:0000256" key="4">
    <source>
        <dbReference type="ARBA" id="ARBA00022763"/>
    </source>
</evidence>
<evidence type="ECO:0000256" key="7">
    <source>
        <dbReference type="ARBA" id="ARBA00023204"/>
    </source>
</evidence>
<keyword evidence="14" id="KW-1185">Reference proteome</keyword>
<dbReference type="Pfam" id="PF05190">
    <property type="entry name" value="MutS_IV"/>
    <property type="match status" value="1"/>
</dbReference>
<dbReference type="Pfam" id="PF00488">
    <property type="entry name" value="MutS_V"/>
    <property type="match status" value="1"/>
</dbReference>
<feature type="region of interest" description="Disordered" evidence="11">
    <location>
        <begin position="863"/>
        <end position="893"/>
    </location>
</feature>
<dbReference type="eggNOG" id="COG0249">
    <property type="taxonomic scope" value="Bacteria"/>
</dbReference>
<evidence type="ECO:0000256" key="10">
    <source>
        <dbReference type="RuleBase" id="RU003756"/>
    </source>
</evidence>
<evidence type="ECO:0000256" key="2">
    <source>
        <dbReference type="ARBA" id="ARBA00021982"/>
    </source>
</evidence>
<protein>
    <recommendedName>
        <fullName evidence="2 9">DNA mismatch repair protein MutS</fullName>
    </recommendedName>
</protein>
<dbReference type="NCBIfam" id="NF003810">
    <property type="entry name" value="PRK05399.1"/>
    <property type="match status" value="1"/>
</dbReference>
<dbReference type="PATRIC" id="fig|1238182.3.peg.4088"/>
<dbReference type="PIRSF" id="PIRSF037677">
    <property type="entry name" value="DNA_mis_repair_Msh6"/>
    <property type="match status" value="1"/>
</dbReference>
<dbReference type="PANTHER" id="PTHR11361:SF34">
    <property type="entry name" value="DNA MISMATCH REPAIR PROTEIN MSH1, MITOCHONDRIAL"/>
    <property type="match status" value="1"/>
</dbReference>
<evidence type="ECO:0000313" key="13">
    <source>
        <dbReference type="EMBL" id="EKV26910.1"/>
    </source>
</evidence>
<dbReference type="GO" id="GO:0140664">
    <property type="term" value="F:ATP-dependent DNA damage sensor activity"/>
    <property type="evidence" value="ECO:0007669"/>
    <property type="project" value="InterPro"/>
</dbReference>
<evidence type="ECO:0000256" key="6">
    <source>
        <dbReference type="ARBA" id="ARBA00023125"/>
    </source>
</evidence>
<evidence type="ECO:0000256" key="1">
    <source>
        <dbReference type="ARBA" id="ARBA00006271"/>
    </source>
</evidence>
<organism evidence="13 14">
    <name type="scientific">Caenispirillum salinarum AK4</name>
    <dbReference type="NCBI Taxonomy" id="1238182"/>
    <lineage>
        <taxon>Bacteria</taxon>
        <taxon>Pseudomonadati</taxon>
        <taxon>Pseudomonadota</taxon>
        <taxon>Alphaproteobacteria</taxon>
        <taxon>Rhodospirillales</taxon>
        <taxon>Novispirillaceae</taxon>
        <taxon>Caenispirillum</taxon>
    </lineage>
</organism>
<keyword evidence="5 9" id="KW-0067">ATP-binding</keyword>
<evidence type="ECO:0000256" key="11">
    <source>
        <dbReference type="SAM" id="MobiDB-lite"/>
    </source>
</evidence>
<dbReference type="Gene3D" id="6.10.140.430">
    <property type="match status" value="1"/>
</dbReference>
<dbReference type="InterPro" id="IPR036678">
    <property type="entry name" value="MutS_con_dom_sf"/>
</dbReference>
<dbReference type="SMART" id="SM00534">
    <property type="entry name" value="MUTSac"/>
    <property type="match status" value="1"/>
</dbReference>
<dbReference type="GO" id="GO:0030983">
    <property type="term" value="F:mismatched DNA binding"/>
    <property type="evidence" value="ECO:0007669"/>
    <property type="project" value="InterPro"/>
</dbReference>
<dbReference type="PROSITE" id="PS00486">
    <property type="entry name" value="DNA_MISMATCH_REPAIR_2"/>
    <property type="match status" value="1"/>
</dbReference>
<dbReference type="GO" id="GO:0006298">
    <property type="term" value="P:mismatch repair"/>
    <property type="evidence" value="ECO:0007669"/>
    <property type="project" value="UniProtKB-UniRule"/>
</dbReference>
<dbReference type="FunFam" id="3.40.50.300:FF:000870">
    <property type="entry name" value="MutS protein homolog 4"/>
    <property type="match status" value="1"/>
</dbReference>
<reference evidence="13 14" key="1">
    <citation type="journal article" date="2013" name="Genome Announc.">
        <title>Draft Genome Sequence of an Alphaproteobacterium, Caenispirillum salinarum AK4(T), Isolated from a Solar Saltern.</title>
        <authorList>
            <person name="Khatri I."/>
            <person name="Singh A."/>
            <person name="Korpole S."/>
            <person name="Pinnaka A.K."/>
            <person name="Subramanian S."/>
        </authorList>
    </citation>
    <scope>NUCLEOTIDE SEQUENCE [LARGE SCALE GENOMIC DNA]</scope>
    <source>
        <strain evidence="13 14">AK4</strain>
    </source>
</reference>
<dbReference type="InterPro" id="IPR005748">
    <property type="entry name" value="DNA_mismatch_repair_MutS"/>
</dbReference>
<dbReference type="InterPro" id="IPR000432">
    <property type="entry name" value="DNA_mismatch_repair_MutS_C"/>
</dbReference>
<evidence type="ECO:0000256" key="3">
    <source>
        <dbReference type="ARBA" id="ARBA00022741"/>
    </source>
</evidence>
<evidence type="ECO:0000256" key="9">
    <source>
        <dbReference type="HAMAP-Rule" id="MF_00096"/>
    </source>
</evidence>
<dbReference type="InterPro" id="IPR017261">
    <property type="entry name" value="DNA_mismatch_repair_MutS/MSH"/>
</dbReference>
<dbReference type="Gene3D" id="3.40.1170.10">
    <property type="entry name" value="DNA repair protein MutS, domain I"/>
    <property type="match status" value="1"/>
</dbReference>
<dbReference type="InterPro" id="IPR007695">
    <property type="entry name" value="DNA_mismatch_repair_MutS-lik_N"/>
</dbReference>
<keyword evidence="6 9" id="KW-0238">DNA-binding</keyword>
<feature type="domain" description="DNA mismatch repair proteins mutS family" evidence="12">
    <location>
        <begin position="731"/>
        <end position="747"/>
    </location>
</feature>
<keyword evidence="3 9" id="KW-0547">Nucleotide-binding</keyword>
<dbReference type="InterPro" id="IPR027417">
    <property type="entry name" value="P-loop_NTPase"/>
</dbReference>
<dbReference type="AlphaFoldDB" id="K9GLM2"/>
<keyword evidence="7 9" id="KW-0234">DNA repair</keyword>
<dbReference type="Pfam" id="PF01624">
    <property type="entry name" value="MutS_I"/>
    <property type="match status" value="1"/>
</dbReference>
<feature type="binding site" evidence="9">
    <location>
        <begin position="657"/>
        <end position="664"/>
    </location>
    <ligand>
        <name>ATP</name>
        <dbReference type="ChEBI" id="CHEBI:30616"/>
    </ligand>
</feature>
<dbReference type="Pfam" id="PF05188">
    <property type="entry name" value="MutS_II"/>
    <property type="match status" value="1"/>
</dbReference>
<dbReference type="NCBIfam" id="TIGR01070">
    <property type="entry name" value="mutS1"/>
    <property type="match status" value="1"/>
</dbReference>
<dbReference type="SMART" id="SM00533">
    <property type="entry name" value="MUTSd"/>
    <property type="match status" value="1"/>
</dbReference>
<dbReference type="GO" id="GO:0005829">
    <property type="term" value="C:cytosol"/>
    <property type="evidence" value="ECO:0007669"/>
    <property type="project" value="TreeGrafter"/>
</dbReference>
<dbReference type="HAMAP" id="MF_00096">
    <property type="entry name" value="MutS"/>
    <property type="match status" value="1"/>
</dbReference>
<evidence type="ECO:0000256" key="5">
    <source>
        <dbReference type="ARBA" id="ARBA00022840"/>
    </source>
</evidence>
<dbReference type="InterPro" id="IPR036187">
    <property type="entry name" value="DNA_mismatch_repair_MutS_sf"/>
</dbReference>
<dbReference type="Gene3D" id="3.30.420.110">
    <property type="entry name" value="MutS, connector domain"/>
    <property type="match status" value="1"/>
</dbReference>
<dbReference type="FunFam" id="1.10.1420.10:FF:000001">
    <property type="entry name" value="DNA mismatch repair protein MutS"/>
    <property type="match status" value="1"/>
</dbReference>
<dbReference type="Pfam" id="PF05192">
    <property type="entry name" value="MutS_III"/>
    <property type="match status" value="1"/>
</dbReference>
<dbReference type="InterPro" id="IPR007696">
    <property type="entry name" value="DNA_mismatch_repair_MutS_core"/>
</dbReference>
<dbReference type="EMBL" id="ANHY01000022">
    <property type="protein sequence ID" value="EKV26910.1"/>
    <property type="molecule type" value="Genomic_DNA"/>
</dbReference>
<dbReference type="Gene3D" id="3.40.50.300">
    <property type="entry name" value="P-loop containing nucleotide triphosphate hydrolases"/>
    <property type="match status" value="1"/>
</dbReference>
<name>K9GLM2_9PROT</name>
<dbReference type="SUPFAM" id="SSF53150">
    <property type="entry name" value="DNA repair protein MutS, domain II"/>
    <property type="match status" value="1"/>
</dbReference>
<comment type="similarity">
    <text evidence="1 9 10">Belongs to the DNA mismatch repair MutS family.</text>
</comment>
<dbReference type="FunFam" id="3.40.1170.10:FF:000001">
    <property type="entry name" value="DNA mismatch repair protein MutS"/>
    <property type="match status" value="1"/>
</dbReference>
<dbReference type="Gene3D" id="1.10.1420.10">
    <property type="match status" value="2"/>
</dbReference>
<dbReference type="SUPFAM" id="SSF48334">
    <property type="entry name" value="DNA repair protein MutS, domain III"/>
    <property type="match status" value="1"/>
</dbReference>
<dbReference type="STRING" id="1238182.C882_2134"/>
<dbReference type="SUPFAM" id="SSF52540">
    <property type="entry name" value="P-loop containing nucleoside triphosphate hydrolases"/>
    <property type="match status" value="1"/>
</dbReference>
<evidence type="ECO:0000256" key="8">
    <source>
        <dbReference type="ARBA" id="ARBA00024647"/>
    </source>
</evidence>
<comment type="caution">
    <text evidence="13">The sequence shown here is derived from an EMBL/GenBank/DDBJ whole genome shotgun (WGS) entry which is preliminary data.</text>
</comment>
<dbReference type="CDD" id="cd03284">
    <property type="entry name" value="ABC_MutS1"/>
    <property type="match status" value="1"/>
</dbReference>
<dbReference type="InterPro" id="IPR007860">
    <property type="entry name" value="DNA_mmatch_repair_MutS_con_dom"/>
</dbReference>
<dbReference type="SUPFAM" id="SSF55271">
    <property type="entry name" value="DNA repair protein MutS, domain I"/>
    <property type="match status" value="1"/>
</dbReference>
<dbReference type="InterPro" id="IPR016151">
    <property type="entry name" value="DNA_mismatch_repair_MutS_N"/>
</dbReference>
<keyword evidence="4 9" id="KW-0227">DNA damage</keyword>
<dbReference type="InterPro" id="IPR007861">
    <property type="entry name" value="DNA_mismatch_repair_MutS_clamp"/>
</dbReference>
<proteinExistence type="inferred from homology"/>
<evidence type="ECO:0000259" key="12">
    <source>
        <dbReference type="PROSITE" id="PS00486"/>
    </source>
</evidence>
<dbReference type="PANTHER" id="PTHR11361">
    <property type="entry name" value="DNA MISMATCH REPAIR PROTEIN MUTS FAMILY MEMBER"/>
    <property type="match status" value="1"/>
</dbReference>
<dbReference type="GO" id="GO:0003684">
    <property type="term" value="F:damaged DNA binding"/>
    <property type="evidence" value="ECO:0007669"/>
    <property type="project" value="UniProtKB-UniRule"/>
</dbReference>
<feature type="region of interest" description="Disordered" evidence="11">
    <location>
        <begin position="1"/>
        <end position="28"/>
    </location>
</feature>
<comment type="function">
    <text evidence="8 9">This protein is involved in the repair of mismatches in DNA. It is possible that it carries out the mismatch recognition step. This protein has a weak ATPase activity.</text>
</comment>
<sequence>MTPNLATAVETEAPAGPDATSASVPDDSGATPMMAQYLSIKREHADCILFYRMGDFYELFFDDAVKAAEALDIALTKRGKHAGEDIPMCGVPVHSHEAYLAKLIRKGFKVAVCEQMEDPAEAKKRGGKALVRREAVRIVTPGTITEDSLLDSRRHNYLAAVADAGGGLGLAWLDVSTGAFTCQPVEERNLTHALARLAPGELLAPDRLLQKESLFEVFTEYRDRLSPLPSARFDSTNAGKRLQALYGVQALDAFGGFSRAEVAAAGTLVDYVELTQKGKLPRIGALRRMGEGAAMEIDAATRRNLELAETLTGERKGSLLQVIDRTVTGAGARLLAAHLSAPLTEPAEIDARLDAVQFFVEAPTVREDVRERLKRCPDVERALSRLSLGRGGPRDLANVRDALDQVPGLRVAITESGLAAVPKALSAVCERLGRHDVLVERLARALDTDLPMLARDGGFIAPGYHPQLDELRTLRDESKRLIAGLQATYIEQTGIASLKVKHNNVLGYFLEVPAKQGDKLLADKEGPFLHRQTMANAVRFSTVELSELEDKIRGAADKALALELELFADLVKEVLARGQEIADAAAALAELDVTAGLAELAVDRRYVRPVVEQGTAFDIRGGRHPVVEAALERAGDGPFVANDCDLSPEQRLWLITGPNMAGKSTFLRQNALIAILAQMGAFVPAESARIGVVDRLFSRVGAADDLARGRSTFMVEMVETAAILNQATERSLVILDEIGRGTATFDGLSIAWATVENLHEANRCRALFATHYHELTALTARLKRLSCHSMRVKEWQGEVVFLHEVAAGAADRSYGIHVARLAGLPPAVIARAEEVLETLESGEQSSAITRLADDLPLFAAMAARPEPKKQAAAEPPPPSPVEEALKDMDPDSLTPREALEQLYRLKGML</sequence>
<dbReference type="GO" id="GO:0005524">
    <property type="term" value="F:ATP binding"/>
    <property type="evidence" value="ECO:0007669"/>
    <property type="project" value="UniProtKB-UniRule"/>
</dbReference>
<dbReference type="Proteomes" id="UP000009881">
    <property type="component" value="Unassembled WGS sequence"/>
</dbReference>
<gene>
    <name evidence="9" type="primary">mutS</name>
    <name evidence="13" type="ORF">C882_2134</name>
</gene>
<dbReference type="InterPro" id="IPR045076">
    <property type="entry name" value="MutS"/>
</dbReference>